<dbReference type="PROSITE" id="PS50850">
    <property type="entry name" value="MFS"/>
    <property type="match status" value="1"/>
</dbReference>
<protein>
    <submittedName>
        <fullName evidence="9">MFS transporter</fullName>
    </submittedName>
</protein>
<comment type="subcellular location">
    <subcellularLocation>
        <location evidence="1">Cell membrane</location>
        <topology evidence="1">Multi-pass membrane protein</topology>
    </subcellularLocation>
</comment>
<proteinExistence type="predicted"/>
<reference evidence="9 10" key="1">
    <citation type="submission" date="2024-09" db="EMBL/GenBank/DDBJ databases">
        <authorList>
            <person name="Sun Q."/>
            <person name="Mori K."/>
        </authorList>
    </citation>
    <scope>NUCLEOTIDE SEQUENCE [LARGE SCALE GENOMIC DNA]</scope>
    <source>
        <strain evidence="9 10">NCAIM B.02415</strain>
    </source>
</reference>
<feature type="transmembrane region" description="Helical" evidence="7">
    <location>
        <begin position="20"/>
        <end position="42"/>
    </location>
</feature>
<feature type="transmembrane region" description="Helical" evidence="7">
    <location>
        <begin position="109"/>
        <end position="131"/>
    </location>
</feature>
<keyword evidence="4 7" id="KW-0812">Transmembrane</keyword>
<organism evidence="9 10">
    <name type="scientific">Mucilaginibacter angelicae</name>
    <dbReference type="NCBI Taxonomy" id="869718"/>
    <lineage>
        <taxon>Bacteria</taxon>
        <taxon>Pseudomonadati</taxon>
        <taxon>Bacteroidota</taxon>
        <taxon>Sphingobacteriia</taxon>
        <taxon>Sphingobacteriales</taxon>
        <taxon>Sphingobacteriaceae</taxon>
        <taxon>Mucilaginibacter</taxon>
    </lineage>
</organism>
<dbReference type="Gene3D" id="1.20.1250.20">
    <property type="entry name" value="MFS general substrate transporter like domains"/>
    <property type="match status" value="1"/>
</dbReference>
<dbReference type="InterPro" id="IPR036259">
    <property type="entry name" value="MFS_trans_sf"/>
</dbReference>
<evidence type="ECO:0000313" key="10">
    <source>
        <dbReference type="Proteomes" id="UP001589828"/>
    </source>
</evidence>
<evidence type="ECO:0000256" key="7">
    <source>
        <dbReference type="SAM" id="Phobius"/>
    </source>
</evidence>
<evidence type="ECO:0000256" key="4">
    <source>
        <dbReference type="ARBA" id="ARBA00022692"/>
    </source>
</evidence>
<feature type="transmembrane region" description="Helical" evidence="7">
    <location>
        <begin position="316"/>
        <end position="334"/>
    </location>
</feature>
<dbReference type="Proteomes" id="UP001589828">
    <property type="component" value="Unassembled WGS sequence"/>
</dbReference>
<accession>A0ABV6L047</accession>
<keyword evidence="10" id="KW-1185">Reference proteome</keyword>
<evidence type="ECO:0000256" key="1">
    <source>
        <dbReference type="ARBA" id="ARBA00004651"/>
    </source>
</evidence>
<sequence>MKLKTTAFLPFAETLFRTLWLAAFISNIGTWMQNVGVGWLAATFSASPFLIAMIQTASALPSLLFSYLAGVIADQMDRRKLLVWLQILLFAVVFFLSLLTFLKLLNMNILLVFTFLIGLGTAFTTPVWQAITPEVVSPNLMKEAIALNGVNFNLSRAIGPAIGGIILSSWGIQAIFLINALSFLFLAIGLLRWHDARKANVHVTFRTASREGLKEVRKSVPFRLLLVRTIAFTAFVSAFFALLPQLSKYIWAQDSSQYTWLWAAVGAGALVGSYLYGLWGKYIGAGTVVFGSCLLIAVCFIGFTLVSTFWPLMTTMFVLGIGWINATSTLNVMAQENSPAAFKARFLAVNVTVFQGGLAISSAWWGWLSNHITSLMALRWAGIGMAICAILINRFMPVESKPLPGDAVACADPLLQYQLDEPSQ</sequence>
<evidence type="ECO:0000256" key="6">
    <source>
        <dbReference type="ARBA" id="ARBA00023136"/>
    </source>
</evidence>
<feature type="transmembrane region" description="Helical" evidence="7">
    <location>
        <begin position="225"/>
        <end position="246"/>
    </location>
</feature>
<feature type="transmembrane region" description="Helical" evidence="7">
    <location>
        <begin position="49"/>
        <end position="69"/>
    </location>
</feature>
<dbReference type="SUPFAM" id="SSF103473">
    <property type="entry name" value="MFS general substrate transporter"/>
    <property type="match status" value="1"/>
</dbReference>
<keyword evidence="6 7" id="KW-0472">Membrane</keyword>
<feature type="transmembrane region" description="Helical" evidence="7">
    <location>
        <begin position="346"/>
        <end position="366"/>
    </location>
</feature>
<feature type="transmembrane region" description="Helical" evidence="7">
    <location>
        <begin position="288"/>
        <end position="310"/>
    </location>
</feature>
<dbReference type="EMBL" id="JBHLTS010000004">
    <property type="protein sequence ID" value="MFC0513093.1"/>
    <property type="molecule type" value="Genomic_DNA"/>
</dbReference>
<feature type="transmembrane region" description="Helical" evidence="7">
    <location>
        <begin position="372"/>
        <end position="392"/>
    </location>
</feature>
<evidence type="ECO:0000259" key="8">
    <source>
        <dbReference type="PROSITE" id="PS50850"/>
    </source>
</evidence>
<evidence type="ECO:0000256" key="3">
    <source>
        <dbReference type="ARBA" id="ARBA00022475"/>
    </source>
</evidence>
<feature type="transmembrane region" description="Helical" evidence="7">
    <location>
        <begin position="81"/>
        <end position="102"/>
    </location>
</feature>
<feature type="domain" description="Major facilitator superfamily (MFS) profile" evidence="8">
    <location>
        <begin position="15"/>
        <end position="401"/>
    </location>
</feature>
<feature type="transmembrane region" description="Helical" evidence="7">
    <location>
        <begin position="258"/>
        <end position="276"/>
    </location>
</feature>
<dbReference type="RefSeq" id="WP_377020966.1">
    <property type="nucleotide sequence ID" value="NZ_JBHLTS010000004.1"/>
</dbReference>
<name>A0ABV6L047_9SPHI</name>
<dbReference type="InterPro" id="IPR010290">
    <property type="entry name" value="TM_effector"/>
</dbReference>
<keyword evidence="2" id="KW-0813">Transport</keyword>
<dbReference type="InterPro" id="IPR020846">
    <property type="entry name" value="MFS_dom"/>
</dbReference>
<dbReference type="PANTHER" id="PTHR23513:SF11">
    <property type="entry name" value="STAPHYLOFERRIN A TRANSPORTER"/>
    <property type="match status" value="1"/>
</dbReference>
<dbReference type="Pfam" id="PF05977">
    <property type="entry name" value="MFS_3"/>
    <property type="match status" value="1"/>
</dbReference>
<comment type="caution">
    <text evidence="9">The sequence shown here is derived from an EMBL/GenBank/DDBJ whole genome shotgun (WGS) entry which is preliminary data.</text>
</comment>
<dbReference type="CDD" id="cd06173">
    <property type="entry name" value="MFS_MefA_like"/>
    <property type="match status" value="1"/>
</dbReference>
<evidence type="ECO:0000256" key="5">
    <source>
        <dbReference type="ARBA" id="ARBA00022989"/>
    </source>
</evidence>
<keyword evidence="3" id="KW-1003">Cell membrane</keyword>
<feature type="transmembrane region" description="Helical" evidence="7">
    <location>
        <begin position="170"/>
        <end position="191"/>
    </location>
</feature>
<keyword evidence="5 7" id="KW-1133">Transmembrane helix</keyword>
<dbReference type="PANTHER" id="PTHR23513">
    <property type="entry name" value="INTEGRAL MEMBRANE EFFLUX PROTEIN-RELATED"/>
    <property type="match status" value="1"/>
</dbReference>
<evidence type="ECO:0000256" key="2">
    <source>
        <dbReference type="ARBA" id="ARBA00022448"/>
    </source>
</evidence>
<evidence type="ECO:0000313" key="9">
    <source>
        <dbReference type="EMBL" id="MFC0513093.1"/>
    </source>
</evidence>
<gene>
    <name evidence="9" type="ORF">ACFFGT_02740</name>
</gene>